<feature type="compositionally biased region" description="Polar residues" evidence="1">
    <location>
        <begin position="105"/>
        <end position="117"/>
    </location>
</feature>
<feature type="region of interest" description="Disordered" evidence="1">
    <location>
        <begin position="94"/>
        <end position="117"/>
    </location>
</feature>
<dbReference type="AlphaFoldDB" id="A0A0J7BC89"/>
<name>A0A0J7BC89_COCIT</name>
<accession>A0A0J7BC89</accession>
<proteinExistence type="predicted"/>
<organism evidence="2 3">
    <name type="scientific">Coccidioides immitis RMSCC 2394</name>
    <dbReference type="NCBI Taxonomy" id="404692"/>
    <lineage>
        <taxon>Eukaryota</taxon>
        <taxon>Fungi</taxon>
        <taxon>Dikarya</taxon>
        <taxon>Ascomycota</taxon>
        <taxon>Pezizomycotina</taxon>
        <taxon>Eurotiomycetes</taxon>
        <taxon>Eurotiomycetidae</taxon>
        <taxon>Onygenales</taxon>
        <taxon>Onygenaceae</taxon>
        <taxon>Coccidioides</taxon>
    </lineage>
</organism>
<gene>
    <name evidence="2" type="ORF">CIRG_07378</name>
</gene>
<sequence>MVVIRHLITQESLGHETRYTFLHTTQSQTRRTEKQIEENHFDPAHWTVSRRCYIAFFAVKLQILTSLSRRAQAEISSINNKPASQGFLTARYATSSAKRSRADVTHQTPGNSERLSG</sequence>
<dbReference type="EMBL" id="DS028097">
    <property type="protein sequence ID" value="KMP07697.1"/>
    <property type="molecule type" value="Genomic_DNA"/>
</dbReference>
<reference evidence="3" key="1">
    <citation type="journal article" date="2010" name="Genome Res.">
        <title>Population genomic sequencing of Coccidioides fungi reveals recent hybridization and transposon control.</title>
        <authorList>
            <person name="Neafsey D.E."/>
            <person name="Barker B.M."/>
            <person name="Sharpton T.J."/>
            <person name="Stajich J.E."/>
            <person name="Park D.J."/>
            <person name="Whiston E."/>
            <person name="Hung C.-Y."/>
            <person name="McMahan C."/>
            <person name="White J."/>
            <person name="Sykes S."/>
            <person name="Heiman D."/>
            <person name="Young S."/>
            <person name="Zeng Q."/>
            <person name="Abouelleil A."/>
            <person name="Aftuck L."/>
            <person name="Bessette D."/>
            <person name="Brown A."/>
            <person name="FitzGerald M."/>
            <person name="Lui A."/>
            <person name="Macdonald J.P."/>
            <person name="Priest M."/>
            <person name="Orbach M.J."/>
            <person name="Galgiani J.N."/>
            <person name="Kirkland T.N."/>
            <person name="Cole G.T."/>
            <person name="Birren B.W."/>
            <person name="Henn M.R."/>
            <person name="Taylor J.W."/>
            <person name="Rounsley S.D."/>
        </authorList>
    </citation>
    <scope>NUCLEOTIDE SEQUENCE [LARGE SCALE GENOMIC DNA]</scope>
    <source>
        <strain evidence="3">RMSCC 2394</strain>
    </source>
</reference>
<evidence type="ECO:0000313" key="2">
    <source>
        <dbReference type="EMBL" id="KMP07697.1"/>
    </source>
</evidence>
<evidence type="ECO:0000313" key="3">
    <source>
        <dbReference type="Proteomes" id="UP000054565"/>
    </source>
</evidence>
<evidence type="ECO:0000256" key="1">
    <source>
        <dbReference type="SAM" id="MobiDB-lite"/>
    </source>
</evidence>
<protein>
    <submittedName>
        <fullName evidence="2">Uncharacterized protein</fullName>
    </submittedName>
</protein>
<dbReference type="Proteomes" id="UP000054565">
    <property type="component" value="Unassembled WGS sequence"/>
</dbReference>